<sequence>MSRILVIKLGALGDFVQAFGAFASIRAAFPHDSITLLTTPPFVELAKAAPWFDDVTTDRRPSLAHPVALLRLSRALRGFDRIFDLQTSGRSRTYFRLAGRPRNWSGISDGCCHPHVNPSRNEMHTLTRLEDQLRAAGLQPVPRKVPEWLKGHGPKISGRSVVLIPGAAPHRPQKRWPVTRFSEIAQAVTARGLVPVIVGCAAEKPLAEQILQDCPSALDLTGQTSLVELAGVLHRADLVIGNDTGPIHLAAAMDRPIIALFSQDSDPRLTAPLSLTPGRTTILDVPDLALLPASRIEALLPA</sequence>
<dbReference type="GO" id="GO:0008713">
    <property type="term" value="F:ADP-heptose-lipopolysaccharide heptosyltransferase activity"/>
    <property type="evidence" value="ECO:0007669"/>
    <property type="project" value="TreeGrafter"/>
</dbReference>
<protein>
    <submittedName>
        <fullName evidence="3">Glycosyl transferase</fullName>
    </submittedName>
</protein>
<evidence type="ECO:0000256" key="2">
    <source>
        <dbReference type="ARBA" id="ARBA00022679"/>
    </source>
</evidence>
<dbReference type="SUPFAM" id="SSF53756">
    <property type="entry name" value="UDP-Glycosyltransferase/glycogen phosphorylase"/>
    <property type="match status" value="1"/>
</dbReference>
<organism evidence="3 4">
    <name type="scientific">Gluconobacter cerinus</name>
    <dbReference type="NCBI Taxonomy" id="38307"/>
    <lineage>
        <taxon>Bacteria</taxon>
        <taxon>Pseudomonadati</taxon>
        <taxon>Pseudomonadota</taxon>
        <taxon>Alphaproteobacteria</taxon>
        <taxon>Acetobacterales</taxon>
        <taxon>Acetobacteraceae</taxon>
        <taxon>Gluconobacter</taxon>
    </lineage>
</organism>
<accession>A0A1B6VJ28</accession>
<dbReference type="GO" id="GO:0005829">
    <property type="term" value="C:cytosol"/>
    <property type="evidence" value="ECO:0007669"/>
    <property type="project" value="TreeGrafter"/>
</dbReference>
<dbReference type="CDD" id="cd03789">
    <property type="entry name" value="GT9_LPS_heptosyltransferase"/>
    <property type="match status" value="1"/>
</dbReference>
<dbReference type="EMBL" id="LUTU01000008">
    <property type="protein sequence ID" value="OAJ67233.1"/>
    <property type="molecule type" value="Genomic_DNA"/>
</dbReference>
<keyword evidence="1" id="KW-0328">Glycosyltransferase</keyword>
<dbReference type="PATRIC" id="fig|38307.3.peg.1889"/>
<name>A0A1B6VJ28_9PROT</name>
<comment type="caution">
    <text evidence="3">The sequence shown here is derived from an EMBL/GenBank/DDBJ whole genome shotgun (WGS) entry which is preliminary data.</text>
</comment>
<keyword evidence="2 3" id="KW-0808">Transferase</keyword>
<dbReference type="GO" id="GO:0009244">
    <property type="term" value="P:lipopolysaccharide core region biosynthetic process"/>
    <property type="evidence" value="ECO:0007669"/>
    <property type="project" value="TreeGrafter"/>
</dbReference>
<gene>
    <name evidence="3" type="ORF">A0123_01829</name>
</gene>
<evidence type="ECO:0000256" key="1">
    <source>
        <dbReference type="ARBA" id="ARBA00022676"/>
    </source>
</evidence>
<dbReference type="InterPro" id="IPR002201">
    <property type="entry name" value="Glyco_trans_9"/>
</dbReference>
<dbReference type="AlphaFoldDB" id="A0A1B6VJ28"/>
<dbReference type="Proteomes" id="UP000077786">
    <property type="component" value="Unassembled WGS sequence"/>
</dbReference>
<evidence type="ECO:0000313" key="4">
    <source>
        <dbReference type="Proteomes" id="UP000077786"/>
    </source>
</evidence>
<dbReference type="Pfam" id="PF01075">
    <property type="entry name" value="Glyco_transf_9"/>
    <property type="match status" value="1"/>
</dbReference>
<dbReference type="InterPro" id="IPR051199">
    <property type="entry name" value="LPS_LOS_Heptosyltrfase"/>
</dbReference>
<dbReference type="RefSeq" id="WP_064274585.1">
    <property type="nucleotide sequence ID" value="NZ_LUTU01000008.1"/>
</dbReference>
<dbReference type="Gene3D" id="3.40.50.2000">
    <property type="entry name" value="Glycogen Phosphorylase B"/>
    <property type="match status" value="2"/>
</dbReference>
<dbReference type="OrthoDB" id="9807356at2"/>
<proteinExistence type="predicted"/>
<dbReference type="PANTHER" id="PTHR30160">
    <property type="entry name" value="TETRAACYLDISACCHARIDE 4'-KINASE-RELATED"/>
    <property type="match status" value="1"/>
</dbReference>
<dbReference type="PANTHER" id="PTHR30160:SF1">
    <property type="entry name" value="LIPOPOLYSACCHARIDE 1,2-N-ACETYLGLUCOSAMINETRANSFERASE-RELATED"/>
    <property type="match status" value="1"/>
</dbReference>
<reference evidence="3 4" key="1">
    <citation type="submission" date="2016-03" db="EMBL/GenBank/DDBJ databases">
        <title>Draft genome sequence of Gluconobacter cerinus strain CECT 9110.</title>
        <authorList>
            <person name="Sainz F."/>
            <person name="Mas A."/>
            <person name="Torija M.J."/>
        </authorList>
    </citation>
    <scope>NUCLEOTIDE SEQUENCE [LARGE SCALE GENOMIC DNA]</scope>
    <source>
        <strain evidence="3 4">CECT 9110</strain>
    </source>
</reference>
<evidence type="ECO:0000313" key="3">
    <source>
        <dbReference type="EMBL" id="OAJ67233.1"/>
    </source>
</evidence>